<evidence type="ECO:0000256" key="1">
    <source>
        <dbReference type="SAM" id="MobiDB-lite"/>
    </source>
</evidence>
<reference evidence="2 3" key="1">
    <citation type="submission" date="2020-02" db="EMBL/GenBank/DDBJ databases">
        <title>Draft genome sequence of Haematococcus lacustris strain NIES-144.</title>
        <authorList>
            <person name="Morimoto D."/>
            <person name="Nakagawa S."/>
            <person name="Yoshida T."/>
            <person name="Sawayama S."/>
        </authorList>
    </citation>
    <scope>NUCLEOTIDE SEQUENCE [LARGE SCALE GENOMIC DNA]</scope>
    <source>
        <strain evidence="2 3">NIES-144</strain>
    </source>
</reference>
<dbReference type="InterPro" id="IPR026697">
    <property type="entry name" value="DNAAF6"/>
</dbReference>
<sequence length="142" mass="15121">MLIAATAYSQVYEFMYKQAVGSADVYLGMSGKDESSGSCEDLVMKISLPAVHTMAGELKAKSSGPRLLYCIQLCEQHSMQFTPAACVSNPSSSCVDASIICIAATRTGEYNQAIGVLTTHGDGGTRQRQVGRHEEDAHGHTS</sequence>
<name>A0A699Z1C7_HAELA</name>
<feature type="region of interest" description="Disordered" evidence="1">
    <location>
        <begin position="119"/>
        <end position="142"/>
    </location>
</feature>
<dbReference type="GO" id="GO:0045505">
    <property type="term" value="F:dynein intermediate chain binding"/>
    <property type="evidence" value="ECO:0007669"/>
    <property type="project" value="TreeGrafter"/>
</dbReference>
<dbReference type="PANTHER" id="PTHR21083:SF0">
    <property type="entry name" value="DYNEIN AXONEMAL ASSEMBLY FACTOR 6"/>
    <property type="match status" value="1"/>
</dbReference>
<dbReference type="GO" id="GO:0051087">
    <property type="term" value="F:protein-folding chaperone binding"/>
    <property type="evidence" value="ECO:0007669"/>
    <property type="project" value="InterPro"/>
</dbReference>
<keyword evidence="3" id="KW-1185">Reference proteome</keyword>
<proteinExistence type="predicted"/>
<accession>A0A699Z1C7</accession>
<dbReference type="AlphaFoldDB" id="A0A699Z1C7"/>
<feature type="compositionally biased region" description="Basic and acidic residues" evidence="1">
    <location>
        <begin position="131"/>
        <end position="142"/>
    </location>
</feature>
<dbReference type="GO" id="GO:0070286">
    <property type="term" value="P:axonemal dynein complex assembly"/>
    <property type="evidence" value="ECO:0007669"/>
    <property type="project" value="InterPro"/>
</dbReference>
<comment type="caution">
    <text evidence="2">The sequence shown here is derived from an EMBL/GenBank/DDBJ whole genome shotgun (WGS) entry which is preliminary data.</text>
</comment>
<dbReference type="PANTHER" id="PTHR21083">
    <property type="entry name" value="TWISTER"/>
    <property type="match status" value="1"/>
</dbReference>
<protein>
    <submittedName>
        <fullName evidence="2">PIH1_CS domain-containing protein</fullName>
    </submittedName>
</protein>
<evidence type="ECO:0000313" key="2">
    <source>
        <dbReference type="EMBL" id="GFH09172.1"/>
    </source>
</evidence>
<evidence type="ECO:0000313" key="3">
    <source>
        <dbReference type="Proteomes" id="UP000485058"/>
    </source>
</evidence>
<dbReference type="GO" id="GO:0005737">
    <property type="term" value="C:cytoplasm"/>
    <property type="evidence" value="ECO:0007669"/>
    <property type="project" value="TreeGrafter"/>
</dbReference>
<gene>
    <name evidence="2" type="ORF">HaLaN_04269</name>
</gene>
<dbReference type="EMBL" id="BLLF01000214">
    <property type="protein sequence ID" value="GFH09172.1"/>
    <property type="molecule type" value="Genomic_DNA"/>
</dbReference>
<dbReference type="Proteomes" id="UP000485058">
    <property type="component" value="Unassembled WGS sequence"/>
</dbReference>
<organism evidence="2 3">
    <name type="scientific">Haematococcus lacustris</name>
    <name type="common">Green alga</name>
    <name type="synonym">Haematococcus pluvialis</name>
    <dbReference type="NCBI Taxonomy" id="44745"/>
    <lineage>
        <taxon>Eukaryota</taxon>
        <taxon>Viridiplantae</taxon>
        <taxon>Chlorophyta</taxon>
        <taxon>core chlorophytes</taxon>
        <taxon>Chlorophyceae</taxon>
        <taxon>CS clade</taxon>
        <taxon>Chlamydomonadales</taxon>
        <taxon>Haematococcaceae</taxon>
        <taxon>Haematococcus</taxon>
    </lineage>
</organism>